<evidence type="ECO:0000313" key="1">
    <source>
        <dbReference type="EMBL" id="MDT0682026.1"/>
    </source>
</evidence>
<dbReference type="RefSeq" id="WP_311689772.1">
    <property type="nucleotide sequence ID" value="NZ_JAVRHL010000001.1"/>
</dbReference>
<keyword evidence="2" id="KW-1185">Reference proteome</keyword>
<proteinExistence type="predicted"/>
<name>A0ABU3DE79_9RHOB</name>
<dbReference type="Proteomes" id="UP001265259">
    <property type="component" value="Unassembled WGS sequence"/>
</dbReference>
<dbReference type="SUPFAM" id="SSF53649">
    <property type="entry name" value="Alkaline phosphatase-like"/>
    <property type="match status" value="1"/>
</dbReference>
<evidence type="ECO:0008006" key="3">
    <source>
        <dbReference type="Google" id="ProtNLM"/>
    </source>
</evidence>
<protein>
    <recommendedName>
        <fullName evidence="3">Sulfatase N-terminal domain-containing protein</fullName>
    </recommendedName>
</protein>
<comment type="caution">
    <text evidence="1">The sequence shown here is derived from an EMBL/GenBank/DDBJ whole genome shotgun (WGS) entry which is preliminary data.</text>
</comment>
<sequence>MRFENAITPSPTCVPARASLAAGRYVHQTGGWDNAMMVKDGIGMAWASIRREGERLIAHNRMLGDYVSAGTSYSHYGRRPQKSAHRHHGV</sequence>
<accession>A0ABU3DE79</accession>
<organism evidence="1 2">
    <name type="scientific">Tropicimonas omnivorans</name>
    <dbReference type="NCBI Taxonomy" id="3075590"/>
    <lineage>
        <taxon>Bacteria</taxon>
        <taxon>Pseudomonadati</taxon>
        <taxon>Pseudomonadota</taxon>
        <taxon>Alphaproteobacteria</taxon>
        <taxon>Rhodobacterales</taxon>
        <taxon>Roseobacteraceae</taxon>
        <taxon>Tropicimonas</taxon>
    </lineage>
</organism>
<dbReference type="InterPro" id="IPR017850">
    <property type="entry name" value="Alkaline_phosphatase_core_sf"/>
</dbReference>
<dbReference type="Gene3D" id="3.40.720.10">
    <property type="entry name" value="Alkaline Phosphatase, subunit A"/>
    <property type="match status" value="1"/>
</dbReference>
<reference evidence="1 2" key="1">
    <citation type="submission" date="2023-09" db="EMBL/GenBank/DDBJ databases">
        <authorList>
            <person name="Rey-Velasco X."/>
        </authorList>
    </citation>
    <scope>NUCLEOTIDE SEQUENCE [LARGE SCALE GENOMIC DNA]</scope>
    <source>
        <strain evidence="1 2">F158</strain>
    </source>
</reference>
<gene>
    <name evidence="1" type="ORF">RM543_04965</name>
</gene>
<dbReference type="EMBL" id="JAVRHL010000001">
    <property type="protein sequence ID" value="MDT0682026.1"/>
    <property type="molecule type" value="Genomic_DNA"/>
</dbReference>
<evidence type="ECO:0000313" key="2">
    <source>
        <dbReference type="Proteomes" id="UP001265259"/>
    </source>
</evidence>